<feature type="domain" description="GED" evidence="4">
    <location>
        <begin position="794"/>
        <end position="890"/>
    </location>
</feature>
<reference evidence="6" key="2">
    <citation type="journal article" date="2018" name="Nat. Commun.">
        <title>Extreme sensitivity to ultraviolet light in the fungal pathogen causing white-nose syndrome of bats.</title>
        <authorList>
            <person name="Palmer J.M."/>
            <person name="Drees K.P."/>
            <person name="Foster J.T."/>
            <person name="Lindner D.L."/>
        </authorList>
    </citation>
    <scope>NUCLEOTIDE SEQUENCE [LARGE SCALE GENOMIC DNA]</scope>
    <source>
        <strain evidence="6">UAMH 10579</strain>
    </source>
</reference>
<dbReference type="RefSeq" id="XP_018125185.2">
    <property type="nucleotide sequence ID" value="XM_018279885.2"/>
</dbReference>
<keyword evidence="1" id="KW-0547">Nucleotide-binding</keyword>
<dbReference type="InterPro" id="IPR045063">
    <property type="entry name" value="Dynamin_N"/>
</dbReference>
<dbReference type="PANTHER" id="PTHR11566:SF131">
    <property type="entry name" value="GTPASE, PUTATIVE (AFU_ORTHOLOGUE AFUA_6G07630)-RELATED"/>
    <property type="match status" value="1"/>
</dbReference>
<accession>A0A1B8G6J9</accession>
<dbReference type="PROSITE" id="PS51388">
    <property type="entry name" value="GED"/>
    <property type="match status" value="1"/>
</dbReference>
<gene>
    <name evidence="5" type="ORF">VE01_10487</name>
</gene>
<evidence type="ECO:0000313" key="6">
    <source>
        <dbReference type="Proteomes" id="UP000091956"/>
    </source>
</evidence>
<keyword evidence="6" id="KW-1185">Reference proteome</keyword>
<dbReference type="SUPFAM" id="SSF52540">
    <property type="entry name" value="P-loop containing nucleoside triphosphate hydrolases"/>
    <property type="match status" value="1"/>
</dbReference>
<dbReference type="GO" id="GO:0005886">
    <property type="term" value="C:plasma membrane"/>
    <property type="evidence" value="ECO:0007669"/>
    <property type="project" value="TreeGrafter"/>
</dbReference>
<feature type="region of interest" description="Disordered" evidence="3">
    <location>
        <begin position="1"/>
        <end position="21"/>
    </location>
</feature>
<evidence type="ECO:0000256" key="2">
    <source>
        <dbReference type="ARBA" id="ARBA00023134"/>
    </source>
</evidence>
<evidence type="ECO:0000256" key="1">
    <source>
        <dbReference type="ARBA" id="ARBA00022741"/>
    </source>
</evidence>
<dbReference type="GO" id="GO:0005874">
    <property type="term" value="C:microtubule"/>
    <property type="evidence" value="ECO:0007669"/>
    <property type="project" value="TreeGrafter"/>
</dbReference>
<evidence type="ECO:0000256" key="3">
    <source>
        <dbReference type="SAM" id="MobiDB-lite"/>
    </source>
</evidence>
<dbReference type="STRING" id="342668.A0A1B8G6J9"/>
<evidence type="ECO:0000259" key="4">
    <source>
        <dbReference type="PROSITE" id="PS51388"/>
    </source>
</evidence>
<dbReference type="Gene3D" id="1.20.120.1240">
    <property type="entry name" value="Dynamin, middle domain"/>
    <property type="match status" value="1"/>
</dbReference>
<sequence length="908" mass="102956">MNSLKAESVPRLHRIPKMPPARSNYQKAMVDDVNMDDFNSSFEAHGLPVPSSDTFRFTGNGSITPAASEFSQTLPVLPPMQRSSAPSQESGLHIVGRRVQVLVDAINDIRGMGVDYLVDLPQLVLVGDQSAGKSSLMGALTEIHLPQDSGCCTRCPTHIKTGHAETWSCKISLHLSYNYAPRDPNRPIQANEVTKNNPFPPWKEMPMVTKEFVVITDKSELEDALRWAQIAILNPSKSHKYYMPSAQIKMSPGRNMTTEAKFSPNVVSVEMSGPGLPPLSFFDLPGIFQNPSQKEDDYLVKVVENLAKKYIKHQQALVIHALPMSADPTTSRAGKVIRDLKAENRTLGVLTKADCLQVGHSDSQFKELLDGHTHKVEHGYYVTKQMQTSSDSGYPSRDGGYHARSRKSEEDFFDKQTPWSKGWNGYRNRCGTENLQRALSQKFAAQIIASIPQIEETVRARSEEIEEELARLPELPTHNISQVVLQELARFSQQMQALVDGTDFTLHSAWNTLNNQLYEAFHEHLQPTFKVGEPRGLPPPPNQMEIDGLEIISIDGDSTVLDRAGFDSPPNVRAAAKEEQQIRSPKRFANGAEKYPSIPANPKNPFLAYRQNKLIASIGKIRETLAKYSKPGSLGHVDFKVKDELCMRAVRVWELPMELYIDRVLEMLKEHAQKILGQVLSKWSQTELYKQAFQELEGFVNNFEGSMRTTCQDILNVEFYRFFTINRRSFDHYVEVESKKIKDVRRKQRAMALAEQMMVGVNIRGDQNQRMQMLQHKLKGIKDEDLGEDPFKIEIEVAAFVRGYYLTAADRVCDQICLTIHSDLFKQVHENIFLYLEGKLGLYEGNTEERCRELMEEDPHSARRRRSLQQEKAKLQELTARLVKLAEDDRSASVFEERMETPEATMSM</sequence>
<dbReference type="PRINTS" id="PR00195">
    <property type="entry name" value="DYNAMIN"/>
</dbReference>
<dbReference type="GO" id="GO:0005525">
    <property type="term" value="F:GTP binding"/>
    <property type="evidence" value="ECO:0007669"/>
    <property type="project" value="InterPro"/>
</dbReference>
<dbReference type="Gene3D" id="3.40.50.300">
    <property type="entry name" value="P-loop containing nucleotide triphosphate hydrolases"/>
    <property type="match status" value="1"/>
</dbReference>
<proteinExistence type="predicted"/>
<dbReference type="InterPro" id="IPR022812">
    <property type="entry name" value="Dynamin"/>
</dbReference>
<dbReference type="EMBL" id="KV460291">
    <property type="protein sequence ID" value="OBT91452.2"/>
    <property type="molecule type" value="Genomic_DNA"/>
</dbReference>
<protein>
    <recommendedName>
        <fullName evidence="4">GED domain-containing protein</fullName>
    </recommendedName>
</protein>
<name>A0A1B8G6J9_9PEZI</name>
<dbReference type="Proteomes" id="UP000091956">
    <property type="component" value="Unassembled WGS sequence"/>
</dbReference>
<keyword evidence="2" id="KW-0342">GTP-binding</keyword>
<evidence type="ECO:0000313" key="5">
    <source>
        <dbReference type="EMBL" id="OBT91452.2"/>
    </source>
</evidence>
<dbReference type="Pfam" id="PF00350">
    <property type="entry name" value="Dynamin_N"/>
    <property type="match status" value="1"/>
</dbReference>
<dbReference type="GO" id="GO:0003924">
    <property type="term" value="F:GTPase activity"/>
    <property type="evidence" value="ECO:0007669"/>
    <property type="project" value="InterPro"/>
</dbReference>
<organism evidence="5 6">
    <name type="scientific">Pseudogymnoascus verrucosus</name>
    <dbReference type="NCBI Taxonomy" id="342668"/>
    <lineage>
        <taxon>Eukaryota</taxon>
        <taxon>Fungi</taxon>
        <taxon>Dikarya</taxon>
        <taxon>Ascomycota</taxon>
        <taxon>Pezizomycotina</taxon>
        <taxon>Leotiomycetes</taxon>
        <taxon>Thelebolales</taxon>
        <taxon>Thelebolaceae</taxon>
        <taxon>Pseudogymnoascus</taxon>
    </lineage>
</organism>
<dbReference type="InterPro" id="IPR001401">
    <property type="entry name" value="Dynamin_GTPase"/>
</dbReference>
<dbReference type="GO" id="GO:0005737">
    <property type="term" value="C:cytoplasm"/>
    <property type="evidence" value="ECO:0007669"/>
    <property type="project" value="TreeGrafter"/>
</dbReference>
<feature type="region of interest" description="Disordered" evidence="3">
    <location>
        <begin position="387"/>
        <end position="409"/>
    </location>
</feature>
<dbReference type="GeneID" id="28843873"/>
<dbReference type="Pfam" id="PF01031">
    <property type="entry name" value="Dynamin_M"/>
    <property type="match status" value="1"/>
</dbReference>
<dbReference type="CDD" id="cd08771">
    <property type="entry name" value="DLP_1"/>
    <property type="match status" value="1"/>
</dbReference>
<dbReference type="InterPro" id="IPR020850">
    <property type="entry name" value="GED_dom"/>
</dbReference>
<dbReference type="InterPro" id="IPR003130">
    <property type="entry name" value="GED"/>
</dbReference>
<dbReference type="InterPro" id="IPR027417">
    <property type="entry name" value="P-loop_NTPase"/>
</dbReference>
<dbReference type="AlphaFoldDB" id="A0A1B8G6J9"/>
<dbReference type="SMART" id="SM00053">
    <property type="entry name" value="DYNc"/>
    <property type="match status" value="1"/>
</dbReference>
<dbReference type="PANTHER" id="PTHR11566">
    <property type="entry name" value="DYNAMIN"/>
    <property type="match status" value="1"/>
</dbReference>
<dbReference type="Pfam" id="PF02212">
    <property type="entry name" value="GED"/>
    <property type="match status" value="1"/>
</dbReference>
<reference evidence="5 6" key="1">
    <citation type="submission" date="2016-03" db="EMBL/GenBank/DDBJ databases">
        <title>Comparative genomics of Pseudogymnoascus destructans, the fungus causing white-nose syndrome of bats.</title>
        <authorList>
            <person name="Palmer J.M."/>
            <person name="Drees K.P."/>
            <person name="Foster J.T."/>
            <person name="Lindner D.L."/>
        </authorList>
    </citation>
    <scope>NUCLEOTIDE SEQUENCE [LARGE SCALE GENOMIC DNA]</scope>
    <source>
        <strain evidence="5 6">UAMH 10579</strain>
    </source>
</reference>
<dbReference type="InterPro" id="IPR000375">
    <property type="entry name" value="Dynamin_stalk"/>
</dbReference>
<dbReference type="GO" id="GO:0031623">
    <property type="term" value="P:receptor internalization"/>
    <property type="evidence" value="ECO:0007669"/>
    <property type="project" value="TreeGrafter"/>
</dbReference>
<dbReference type="GO" id="GO:0008017">
    <property type="term" value="F:microtubule binding"/>
    <property type="evidence" value="ECO:0007669"/>
    <property type="project" value="TreeGrafter"/>
</dbReference>